<dbReference type="InterPro" id="IPR036388">
    <property type="entry name" value="WH-like_DNA-bd_sf"/>
</dbReference>
<name>A0ABT7FJ79_9RHOB</name>
<keyword evidence="4" id="KW-1185">Reference proteome</keyword>
<dbReference type="Proteomes" id="UP001227126">
    <property type="component" value="Unassembled WGS sequence"/>
</dbReference>
<evidence type="ECO:0000256" key="1">
    <source>
        <dbReference type="ARBA" id="ARBA00023125"/>
    </source>
</evidence>
<accession>A0ABT7FJ79</accession>
<dbReference type="SUPFAM" id="SSF46894">
    <property type="entry name" value="C-terminal effector domain of the bipartite response regulators"/>
    <property type="match status" value="1"/>
</dbReference>
<dbReference type="EMBL" id="JASNJE010000031">
    <property type="protein sequence ID" value="MDK3075171.1"/>
    <property type="molecule type" value="Genomic_DNA"/>
</dbReference>
<gene>
    <name evidence="3" type="ORF">QO034_18950</name>
</gene>
<dbReference type="InterPro" id="IPR001867">
    <property type="entry name" value="OmpR/PhoB-type_DNA-bd"/>
</dbReference>
<proteinExistence type="predicted"/>
<keyword evidence="1" id="KW-0238">DNA-binding</keyword>
<dbReference type="Gene3D" id="1.10.10.10">
    <property type="entry name" value="Winged helix-like DNA-binding domain superfamily/Winged helix DNA-binding domain"/>
    <property type="match status" value="1"/>
</dbReference>
<comment type="caution">
    <text evidence="3">The sequence shown here is derived from an EMBL/GenBank/DDBJ whole genome shotgun (WGS) entry which is preliminary data.</text>
</comment>
<evidence type="ECO:0000313" key="4">
    <source>
        <dbReference type="Proteomes" id="UP001227126"/>
    </source>
</evidence>
<organism evidence="3 4">
    <name type="scientific">Sedimentitalea xiamensis</name>
    <dbReference type="NCBI Taxonomy" id="3050037"/>
    <lineage>
        <taxon>Bacteria</taxon>
        <taxon>Pseudomonadati</taxon>
        <taxon>Pseudomonadota</taxon>
        <taxon>Alphaproteobacteria</taxon>
        <taxon>Rhodobacterales</taxon>
        <taxon>Paracoccaceae</taxon>
        <taxon>Sedimentitalea</taxon>
    </lineage>
</organism>
<dbReference type="RefSeq" id="WP_284487102.1">
    <property type="nucleotide sequence ID" value="NZ_JASNJE010000031.1"/>
</dbReference>
<dbReference type="InterPro" id="IPR016032">
    <property type="entry name" value="Sig_transdc_resp-reg_C-effctor"/>
</dbReference>
<reference evidence="3 4" key="1">
    <citation type="submission" date="2023-05" db="EMBL/GenBank/DDBJ databases">
        <title>Sedimentitalea sp. nov. JM2-8.</title>
        <authorList>
            <person name="Huang J."/>
        </authorList>
    </citation>
    <scope>NUCLEOTIDE SEQUENCE [LARGE SCALE GENOMIC DNA]</scope>
    <source>
        <strain evidence="3 4">JM2-8</strain>
    </source>
</reference>
<feature type="domain" description="OmpR/PhoB-type" evidence="2">
    <location>
        <begin position="41"/>
        <end position="110"/>
    </location>
</feature>
<dbReference type="Pfam" id="PF00486">
    <property type="entry name" value="Trans_reg_C"/>
    <property type="match status" value="1"/>
</dbReference>
<evidence type="ECO:0000313" key="3">
    <source>
        <dbReference type="EMBL" id="MDK3075171.1"/>
    </source>
</evidence>
<evidence type="ECO:0000259" key="2">
    <source>
        <dbReference type="Pfam" id="PF00486"/>
    </source>
</evidence>
<sequence>MNVREQLKDVPESERVEYLLHFIDYYMGFAVIPETATPGFTLAETVVLNMLTKHSGDMVRHSTIVAAIARVTGREDVDTPTKVFISKIRRKLREQGNPLKIRNIRNYGYMAVAI</sequence>
<protein>
    <submittedName>
        <fullName evidence="3">Helix-turn-helix domain-containing protein</fullName>
    </submittedName>
</protein>